<evidence type="ECO:0000313" key="5">
    <source>
        <dbReference type="Ensembl" id="ENSSANP00000043802.1"/>
    </source>
</evidence>
<protein>
    <submittedName>
        <fullName evidence="5">Ankyrin repeat domain 50-like</fullName>
    </submittedName>
</protein>
<feature type="compositionally biased region" description="Basic residues" evidence="4">
    <location>
        <begin position="181"/>
        <end position="193"/>
    </location>
</feature>
<dbReference type="PROSITE" id="PS50297">
    <property type="entry name" value="ANK_REP_REGION"/>
    <property type="match status" value="2"/>
</dbReference>
<proteinExistence type="predicted"/>
<dbReference type="Ensembl" id="ENSSANT00000046603.1">
    <property type="protein sequence ID" value="ENSSANP00000043802.1"/>
    <property type="gene ID" value="ENSSANG00000022177.1"/>
</dbReference>
<evidence type="ECO:0000256" key="4">
    <source>
        <dbReference type="SAM" id="MobiDB-lite"/>
    </source>
</evidence>
<keyword evidence="2 3" id="KW-0040">ANK repeat</keyword>
<dbReference type="PANTHER" id="PTHR24161">
    <property type="entry name" value="ANK_REP_REGION DOMAIN-CONTAINING PROTEIN-RELATED"/>
    <property type="match status" value="1"/>
</dbReference>
<dbReference type="InterPro" id="IPR036770">
    <property type="entry name" value="Ankyrin_rpt-contain_sf"/>
</dbReference>
<accession>A0A671NE87</accession>
<feature type="region of interest" description="Disordered" evidence="4">
    <location>
        <begin position="169"/>
        <end position="193"/>
    </location>
</feature>
<feature type="repeat" description="ANK" evidence="3">
    <location>
        <begin position="12"/>
        <end position="36"/>
    </location>
</feature>
<dbReference type="Pfam" id="PF12796">
    <property type="entry name" value="Ank_2"/>
    <property type="match status" value="1"/>
</dbReference>
<dbReference type="PROSITE" id="PS50088">
    <property type="entry name" value="ANK_REPEAT"/>
    <property type="match status" value="3"/>
</dbReference>
<dbReference type="Pfam" id="PF13637">
    <property type="entry name" value="Ank_4"/>
    <property type="match status" value="1"/>
</dbReference>
<organism evidence="5 6">
    <name type="scientific">Sinocyclocheilus anshuiensis</name>
    <dbReference type="NCBI Taxonomy" id="1608454"/>
    <lineage>
        <taxon>Eukaryota</taxon>
        <taxon>Metazoa</taxon>
        <taxon>Chordata</taxon>
        <taxon>Craniata</taxon>
        <taxon>Vertebrata</taxon>
        <taxon>Euteleostomi</taxon>
        <taxon>Actinopterygii</taxon>
        <taxon>Neopterygii</taxon>
        <taxon>Teleostei</taxon>
        <taxon>Ostariophysi</taxon>
        <taxon>Cypriniformes</taxon>
        <taxon>Cyprinidae</taxon>
        <taxon>Cyprininae</taxon>
        <taxon>Sinocyclocheilus</taxon>
    </lineage>
</organism>
<dbReference type="PANTHER" id="PTHR24161:SF124">
    <property type="entry name" value="TRANSIENT RECEPTOR POTENTIAL CHANNEL PYREXIA"/>
    <property type="match status" value="1"/>
</dbReference>
<dbReference type="AlphaFoldDB" id="A0A671NE87"/>
<sequence length="193" mass="20812">CILWWENETGTAAYMGHKEAVEILLNAGANLNLADGDGRTALSVAALCVPSAAGGRGHGEVVSLLLERGANPEHKDTDGMTPLLLASYEGHEEVVELLLEAGADVDEKGRSPLILAAQEGHCSTVRLLLDRKSPIDHRAYDGHSALSAAALQGYREIVELLMQSHNTLTSTSLQPIDPKAQKKRERHREHRGT</sequence>
<reference evidence="5" key="2">
    <citation type="submission" date="2025-09" db="UniProtKB">
        <authorList>
            <consortium name="Ensembl"/>
        </authorList>
    </citation>
    <scope>IDENTIFICATION</scope>
</reference>
<evidence type="ECO:0000313" key="6">
    <source>
        <dbReference type="Proteomes" id="UP000472260"/>
    </source>
</evidence>
<evidence type="ECO:0000256" key="1">
    <source>
        <dbReference type="ARBA" id="ARBA00022737"/>
    </source>
</evidence>
<reference evidence="5" key="1">
    <citation type="submission" date="2025-08" db="UniProtKB">
        <authorList>
            <consortium name="Ensembl"/>
        </authorList>
    </citation>
    <scope>IDENTIFICATION</scope>
</reference>
<evidence type="ECO:0000256" key="2">
    <source>
        <dbReference type="ARBA" id="ARBA00023043"/>
    </source>
</evidence>
<keyword evidence="6" id="KW-1185">Reference proteome</keyword>
<feature type="repeat" description="ANK" evidence="3">
    <location>
        <begin position="78"/>
        <end position="110"/>
    </location>
</feature>
<dbReference type="SUPFAM" id="SSF48403">
    <property type="entry name" value="Ankyrin repeat"/>
    <property type="match status" value="1"/>
</dbReference>
<dbReference type="InterPro" id="IPR002110">
    <property type="entry name" value="Ankyrin_rpt"/>
</dbReference>
<dbReference type="SMART" id="SM00248">
    <property type="entry name" value="ANK"/>
    <property type="match status" value="5"/>
</dbReference>
<evidence type="ECO:0000256" key="3">
    <source>
        <dbReference type="PROSITE-ProRule" id="PRU00023"/>
    </source>
</evidence>
<name>A0A671NE87_9TELE</name>
<dbReference type="Proteomes" id="UP000472260">
    <property type="component" value="Unassembled WGS sequence"/>
</dbReference>
<feature type="repeat" description="ANK" evidence="3">
    <location>
        <begin position="108"/>
        <end position="140"/>
    </location>
</feature>
<dbReference type="Gene3D" id="1.25.40.20">
    <property type="entry name" value="Ankyrin repeat-containing domain"/>
    <property type="match status" value="2"/>
</dbReference>
<keyword evidence="1" id="KW-0677">Repeat</keyword>